<dbReference type="AlphaFoldDB" id="Q97BU3"/>
<dbReference type="InterPro" id="IPR036451">
    <property type="entry name" value="CblAdoTrfase-like_sf"/>
</dbReference>
<dbReference type="SUPFAM" id="SSF89028">
    <property type="entry name" value="Cobalamin adenosyltransferase-like"/>
    <property type="match status" value="1"/>
</dbReference>
<reference evidence="1 2" key="2">
    <citation type="journal article" date="2000" name="Proc. Natl. Acad. Sci. U.S.A.">
        <title>Archaeal adaptation to higher temperatures revealed by genomic sequence of Thermoplasma volcanium.</title>
        <authorList>
            <person name="Kawashima T."/>
            <person name="Amano N."/>
            <person name="Koike H."/>
            <person name="Makino S."/>
            <person name="Higuchi S."/>
            <person name="Kawashima-Ohya Y."/>
            <person name="Watanabe K."/>
            <person name="Yamazaki M."/>
            <person name="Kanehori K."/>
            <person name="Kawamoto T."/>
            <person name="Nunoshiba T."/>
            <person name="Yamamoto Y."/>
            <person name="Aramaki H."/>
            <person name="Makino K."/>
            <person name="Suzuki M."/>
        </authorList>
    </citation>
    <scope>NUCLEOTIDE SEQUENCE [LARGE SCALE GENOMIC DNA]</scope>
    <source>
        <strain evidence="2">ATCC 51530 / DSM 4299 / JCM 9571 / NBRC 15438 / GSS1</strain>
    </source>
</reference>
<dbReference type="Proteomes" id="UP000001017">
    <property type="component" value="Chromosome"/>
</dbReference>
<evidence type="ECO:0000313" key="1">
    <source>
        <dbReference type="EMBL" id="BAB59504.1"/>
    </source>
</evidence>
<accession>Q97BU3</accession>
<evidence type="ECO:0000313" key="2">
    <source>
        <dbReference type="Proteomes" id="UP000001017"/>
    </source>
</evidence>
<dbReference type="Pfam" id="PF09155">
    <property type="entry name" value="DUF1940"/>
    <property type="match status" value="1"/>
</dbReference>
<keyword evidence="2" id="KW-1185">Reference proteome</keyword>
<dbReference type="EMBL" id="BA000011">
    <property type="protein sequence ID" value="BAB59504.1"/>
    <property type="molecule type" value="Genomic_DNA"/>
</dbReference>
<organism evidence="1 2">
    <name type="scientific">Thermoplasma volcanium (strain ATCC 51530 / DSM 4299 / JCM 9571 / NBRC 15438 / GSS1)</name>
    <dbReference type="NCBI Taxonomy" id="273116"/>
    <lineage>
        <taxon>Archaea</taxon>
        <taxon>Methanobacteriati</taxon>
        <taxon>Thermoplasmatota</taxon>
        <taxon>Thermoplasmata</taxon>
        <taxon>Thermoplasmatales</taxon>
        <taxon>Thermoplasmataceae</taxon>
        <taxon>Thermoplasma</taxon>
    </lineage>
</organism>
<name>Q97BU3_THEVO</name>
<reference evidence="1 2" key="1">
    <citation type="journal article" date="1999" name="Proc. Jpn. Acad.">
        <title>Determination of the complete genomic DNA sequence of Thermoplasma volvanium GSS1.</title>
        <authorList>
            <person name="Kawashima T."/>
            <person name="Yamamoto Y."/>
            <person name="Aramaki H."/>
            <person name="Nunoshiba T."/>
            <person name="Kawamoto T."/>
            <person name="Watanabe K."/>
            <person name="Yamazaki M."/>
            <person name="Kanehori K."/>
            <person name="Amano N."/>
            <person name="Ohya Y."/>
            <person name="Makino K."/>
            <person name="Suzuki M."/>
        </authorList>
    </citation>
    <scope>NUCLEOTIDE SEQUENCE [LARGE SCALE GENOMIC DNA]</scope>
    <source>
        <strain evidence="2">ATCC 51530 / DSM 4299 / JCM 9571 / NBRC 15438 / GSS1</strain>
    </source>
</reference>
<gene>
    <name evidence="1" type="ORF">TVG0351555</name>
</gene>
<dbReference type="KEGG" id="tvo:TVG0351555"/>
<dbReference type="PaxDb" id="273116-14324577"/>
<sequence length="155" mass="18231">MIDMENVRYCPVIDDNLPLDHVFFKFRSEIESAEAFIGLAVSEGVKVNETRELLDMLDTVYNSLYDEESKLNEFQEKRLKFTEEEWYDIKEKCNSGSKWSLYLMLARSHIDNAVYWLSKLREDERFVNKVSDENIMALYKIGAVILREGLGDVRL</sequence>
<dbReference type="STRING" id="273116.gene:9381139"/>
<dbReference type="HOGENOM" id="CLU_142656_0_0_2"/>
<proteinExistence type="predicted"/>
<dbReference type="InterPro" id="IPR015238">
    <property type="entry name" value="DUF1940"/>
</dbReference>
<protein>
    <submittedName>
        <fullName evidence="1">Uncharacterized protein</fullName>
    </submittedName>
</protein>
<dbReference type="eggNOG" id="arCOG05359">
    <property type="taxonomic scope" value="Archaea"/>
</dbReference>
<dbReference type="Gene3D" id="1.20.1200.10">
    <property type="entry name" value="Cobalamin adenosyltransferase-like"/>
    <property type="match status" value="1"/>
</dbReference>